<sequence length="500" mass="54683">MQNKTLDSLYETIERKYYIFEGQCSKIIEYHGLFDKQISKNIAAASIQTRPSSSNGVWCCALLPVILVLFNTLYHVPTAYSLTAYISLGLLFNSSLFMLFLSISCRVLKDNIYGGSLACGILSSLLVYTLLDQNLIISIAITLPPMMALYYLIRFVLKNFPSTFTLGEALIVIQGFILFVSLSIGKLVLTDKVNPDIDIVDTTIYIGLTTVAAGITIMAKLPKESHTSSKLLQVTASVCLLAALVLHIVLGPTILMRLFSYIFDDFNKIKLLLFWLMMVFLAIYLVTVSPTSTKADTVARKSFHIVASLVFIPGILCDVQFMKLASGVALGLLITLEALRKSGIEPYSSALQSAFQVYADEKDAGSFAMTPIYLFVGLACPLVLVPQYEGHQLVLLSGVLSIGVGDTAASWYGSRYGVTKILGTNKTKEGAYANILAQIATVVVLRYLGYLMTASTIATMIRVAFVATISGLVEATTDQVDNLILPLVSIIAFQLTWFLE</sequence>
<accession>A0ABQ7Q8J3</accession>
<keyword evidence="8 10" id="KW-1133">Transmembrane helix</keyword>
<protein>
    <recommendedName>
        <fullName evidence="3">dolichol kinase</fullName>
        <ecNumber evidence="3">2.7.1.108</ecNumber>
    </recommendedName>
</protein>
<dbReference type="PANTHER" id="PTHR13205">
    <property type="entry name" value="TRANSMEMBRANE PROTEIN 15-RELATED"/>
    <property type="match status" value="1"/>
</dbReference>
<evidence type="ECO:0000256" key="3">
    <source>
        <dbReference type="ARBA" id="ARBA00012132"/>
    </source>
</evidence>
<feature type="transmembrane region" description="Helical" evidence="10">
    <location>
        <begin position="137"/>
        <end position="157"/>
    </location>
</feature>
<keyword evidence="4" id="KW-0808">Transferase</keyword>
<feature type="transmembrane region" description="Helical" evidence="10">
    <location>
        <begin position="169"/>
        <end position="190"/>
    </location>
</feature>
<feature type="transmembrane region" description="Helical" evidence="10">
    <location>
        <begin position="112"/>
        <end position="131"/>
    </location>
</feature>
<comment type="subcellular location">
    <subcellularLocation>
        <location evidence="1">Endoplasmic reticulum membrane</location>
        <topology evidence="1">Multi-pass membrane protein</topology>
    </subcellularLocation>
</comment>
<dbReference type="InterPro" id="IPR032974">
    <property type="entry name" value="Polypren_kinase"/>
</dbReference>
<evidence type="ECO:0000256" key="1">
    <source>
        <dbReference type="ARBA" id="ARBA00004477"/>
    </source>
</evidence>
<reference evidence="11 12" key="1">
    <citation type="submission" date="2021-06" db="EMBL/GenBank/DDBJ databases">
        <title>A haploid diamondback moth (Plutella xylostella L.) genome assembly resolves 31 chromosomes and identifies a diamide resistance mutation.</title>
        <authorList>
            <person name="Ward C.M."/>
            <person name="Perry K.D."/>
            <person name="Baker G."/>
            <person name="Powis K."/>
            <person name="Heckel D.G."/>
            <person name="Baxter S.W."/>
        </authorList>
    </citation>
    <scope>NUCLEOTIDE SEQUENCE [LARGE SCALE GENOMIC DNA]</scope>
    <source>
        <strain evidence="11 12">LV</strain>
        <tissue evidence="11">Single pupa</tissue>
    </source>
</reference>
<feature type="transmembrane region" description="Helical" evidence="10">
    <location>
        <begin position="431"/>
        <end position="448"/>
    </location>
</feature>
<evidence type="ECO:0000256" key="8">
    <source>
        <dbReference type="ARBA" id="ARBA00022989"/>
    </source>
</evidence>
<dbReference type="EMBL" id="JAHIBW010000021">
    <property type="protein sequence ID" value="KAG7300248.1"/>
    <property type="molecule type" value="Genomic_DNA"/>
</dbReference>
<evidence type="ECO:0000313" key="12">
    <source>
        <dbReference type="Proteomes" id="UP000823941"/>
    </source>
</evidence>
<feature type="transmembrane region" description="Helical" evidence="10">
    <location>
        <begin position="231"/>
        <end position="251"/>
    </location>
</feature>
<feature type="transmembrane region" description="Helical" evidence="10">
    <location>
        <begin position="202"/>
        <end position="219"/>
    </location>
</feature>
<comment type="similarity">
    <text evidence="2">Belongs to the polyprenol kinase family.</text>
</comment>
<keyword evidence="7" id="KW-0256">Endoplasmic reticulum</keyword>
<evidence type="ECO:0000256" key="9">
    <source>
        <dbReference type="ARBA" id="ARBA00023136"/>
    </source>
</evidence>
<feature type="transmembrane region" description="Helical" evidence="10">
    <location>
        <begin position="303"/>
        <end position="322"/>
    </location>
</feature>
<name>A0ABQ7Q8J3_PLUXY</name>
<feature type="transmembrane region" description="Helical" evidence="10">
    <location>
        <begin position="56"/>
        <end position="76"/>
    </location>
</feature>
<proteinExistence type="inferred from homology"/>
<feature type="transmembrane region" description="Helical" evidence="10">
    <location>
        <begin position="393"/>
        <end position="411"/>
    </location>
</feature>
<keyword evidence="9 10" id="KW-0472">Membrane</keyword>
<feature type="transmembrane region" description="Helical" evidence="10">
    <location>
        <begin position="82"/>
        <end position="100"/>
    </location>
</feature>
<evidence type="ECO:0000256" key="10">
    <source>
        <dbReference type="SAM" id="Phobius"/>
    </source>
</evidence>
<keyword evidence="5 10" id="KW-0812">Transmembrane</keyword>
<keyword evidence="6" id="KW-0418">Kinase</keyword>
<evidence type="ECO:0000256" key="5">
    <source>
        <dbReference type="ARBA" id="ARBA00022692"/>
    </source>
</evidence>
<organism evidence="11 12">
    <name type="scientific">Plutella xylostella</name>
    <name type="common">Diamondback moth</name>
    <name type="synonym">Plutella maculipennis</name>
    <dbReference type="NCBI Taxonomy" id="51655"/>
    <lineage>
        <taxon>Eukaryota</taxon>
        <taxon>Metazoa</taxon>
        <taxon>Ecdysozoa</taxon>
        <taxon>Arthropoda</taxon>
        <taxon>Hexapoda</taxon>
        <taxon>Insecta</taxon>
        <taxon>Pterygota</taxon>
        <taxon>Neoptera</taxon>
        <taxon>Endopterygota</taxon>
        <taxon>Lepidoptera</taxon>
        <taxon>Glossata</taxon>
        <taxon>Ditrysia</taxon>
        <taxon>Yponomeutoidea</taxon>
        <taxon>Plutellidae</taxon>
        <taxon>Plutella</taxon>
    </lineage>
</organism>
<evidence type="ECO:0000313" key="11">
    <source>
        <dbReference type="EMBL" id="KAG7300248.1"/>
    </source>
</evidence>
<evidence type="ECO:0000256" key="4">
    <source>
        <dbReference type="ARBA" id="ARBA00022679"/>
    </source>
</evidence>
<feature type="transmembrane region" description="Helical" evidence="10">
    <location>
        <begin position="271"/>
        <end position="291"/>
    </location>
</feature>
<feature type="transmembrane region" description="Helical" evidence="10">
    <location>
        <begin position="367"/>
        <end position="386"/>
    </location>
</feature>
<evidence type="ECO:0000256" key="6">
    <source>
        <dbReference type="ARBA" id="ARBA00022777"/>
    </source>
</evidence>
<evidence type="ECO:0000256" key="7">
    <source>
        <dbReference type="ARBA" id="ARBA00022824"/>
    </source>
</evidence>
<dbReference type="EC" id="2.7.1.108" evidence="3"/>
<comment type="caution">
    <text evidence="11">The sequence shown here is derived from an EMBL/GenBank/DDBJ whole genome shotgun (WGS) entry which is preliminary data.</text>
</comment>
<gene>
    <name evidence="11" type="ORF">JYU34_015817</name>
</gene>
<evidence type="ECO:0000256" key="2">
    <source>
        <dbReference type="ARBA" id="ARBA00010794"/>
    </source>
</evidence>
<dbReference type="Proteomes" id="UP000823941">
    <property type="component" value="Chromosome 21"/>
</dbReference>
<keyword evidence="12" id="KW-1185">Reference proteome</keyword>
<dbReference type="PANTHER" id="PTHR13205:SF15">
    <property type="entry name" value="DOLICHOL KINASE"/>
    <property type="match status" value="1"/>
</dbReference>